<dbReference type="RefSeq" id="WP_183447162.1">
    <property type="nucleotide sequence ID" value="NZ_JACHWB010000001.1"/>
</dbReference>
<protein>
    <submittedName>
        <fullName evidence="1">Uncharacterized protein</fullName>
    </submittedName>
</protein>
<dbReference type="AlphaFoldDB" id="A0A7W4YUR9"/>
<dbReference type="Proteomes" id="UP000532010">
    <property type="component" value="Unassembled WGS sequence"/>
</dbReference>
<dbReference type="EMBL" id="JACHWB010000001">
    <property type="protein sequence ID" value="MBB3017675.1"/>
    <property type="molecule type" value="Genomic_DNA"/>
</dbReference>
<accession>A0A7W4YUR9</accession>
<proteinExistence type="predicted"/>
<gene>
    <name evidence="1" type="ORF">FHR70_000715</name>
</gene>
<reference evidence="1 2" key="1">
    <citation type="submission" date="2020-08" db="EMBL/GenBank/DDBJ databases">
        <title>The Agave Microbiome: Exploring the role of microbial communities in plant adaptations to desert environments.</title>
        <authorList>
            <person name="Partida-Martinez L.P."/>
        </authorList>
    </citation>
    <scope>NUCLEOTIDE SEQUENCE [LARGE SCALE GENOMIC DNA]</scope>
    <source>
        <strain evidence="1 2">AT3.9</strain>
    </source>
</reference>
<keyword evidence="2" id="KW-1185">Reference proteome</keyword>
<sequence>MTRDLCIMACIFCRDPQFHQWAGATARAQRWLFIGDVDMKVDDGRLAKRFILSQCQVKSRNELDTNPDAAQRFHELVRKPFLEWKEGRT</sequence>
<comment type="caution">
    <text evidence="1">The sequence shown here is derived from an EMBL/GenBank/DDBJ whole genome shotgun (WGS) entry which is preliminary data.</text>
</comment>
<name>A0A7W4YUR9_9HYPH</name>
<evidence type="ECO:0000313" key="2">
    <source>
        <dbReference type="Proteomes" id="UP000532010"/>
    </source>
</evidence>
<evidence type="ECO:0000313" key="1">
    <source>
        <dbReference type="EMBL" id="MBB3017675.1"/>
    </source>
</evidence>
<organism evidence="1 2">
    <name type="scientific">Microvirga lupini</name>
    <dbReference type="NCBI Taxonomy" id="420324"/>
    <lineage>
        <taxon>Bacteria</taxon>
        <taxon>Pseudomonadati</taxon>
        <taxon>Pseudomonadota</taxon>
        <taxon>Alphaproteobacteria</taxon>
        <taxon>Hyphomicrobiales</taxon>
        <taxon>Methylobacteriaceae</taxon>
        <taxon>Microvirga</taxon>
    </lineage>
</organism>